<dbReference type="InterPro" id="IPR015943">
    <property type="entry name" value="WD40/YVTN_repeat-like_dom_sf"/>
</dbReference>
<dbReference type="Proteomes" id="UP001165135">
    <property type="component" value="Unassembled WGS sequence"/>
</dbReference>
<reference evidence="3" key="1">
    <citation type="submission" date="2023-03" db="EMBL/GenBank/DDBJ databases">
        <title>Actinoallomurus iriomotensis NBRC 103681.</title>
        <authorList>
            <person name="Ichikawa N."/>
            <person name="Sato H."/>
            <person name="Tonouchi N."/>
        </authorList>
    </citation>
    <scope>NUCLEOTIDE SEQUENCE</scope>
    <source>
        <strain evidence="3">NBRC 103681</strain>
    </source>
</reference>
<feature type="domain" description="YNCE-like beta-propeller" evidence="2">
    <location>
        <begin position="94"/>
        <end position="382"/>
    </location>
</feature>
<dbReference type="InterPro" id="IPR048433">
    <property type="entry name" value="YNCE-like_beta-prop"/>
</dbReference>
<dbReference type="PANTHER" id="PTHR47197">
    <property type="entry name" value="PROTEIN NIRF"/>
    <property type="match status" value="1"/>
</dbReference>
<comment type="caution">
    <text evidence="3">The sequence shown here is derived from an EMBL/GenBank/DDBJ whole genome shotgun (WGS) entry which is preliminary data.</text>
</comment>
<dbReference type="SUPFAM" id="SSF51004">
    <property type="entry name" value="C-terminal (heme d1) domain of cytochrome cd1-nitrite reductase"/>
    <property type="match status" value="1"/>
</dbReference>
<dbReference type="Gene3D" id="2.130.10.10">
    <property type="entry name" value="YVTN repeat-like/Quinoprotein amine dehydrogenase"/>
    <property type="match status" value="2"/>
</dbReference>
<organism evidence="3 4">
    <name type="scientific">Actinoallomurus iriomotensis</name>
    <dbReference type="NCBI Taxonomy" id="478107"/>
    <lineage>
        <taxon>Bacteria</taxon>
        <taxon>Bacillati</taxon>
        <taxon>Actinomycetota</taxon>
        <taxon>Actinomycetes</taxon>
        <taxon>Streptosporangiales</taxon>
        <taxon>Thermomonosporaceae</taxon>
        <taxon>Actinoallomurus</taxon>
    </lineage>
</organism>
<evidence type="ECO:0000313" key="3">
    <source>
        <dbReference type="EMBL" id="GLY76818.1"/>
    </source>
</evidence>
<dbReference type="Pfam" id="PF21783">
    <property type="entry name" value="YNCE"/>
    <property type="match status" value="1"/>
</dbReference>
<evidence type="ECO:0000313" key="4">
    <source>
        <dbReference type="Proteomes" id="UP001165135"/>
    </source>
</evidence>
<dbReference type="EMBL" id="BSTJ01000006">
    <property type="protein sequence ID" value="GLY76818.1"/>
    <property type="molecule type" value="Genomic_DNA"/>
</dbReference>
<evidence type="ECO:0000256" key="1">
    <source>
        <dbReference type="ARBA" id="ARBA00022729"/>
    </source>
</evidence>
<dbReference type="AlphaFoldDB" id="A0A9W6RJE2"/>
<proteinExistence type="predicted"/>
<dbReference type="PROSITE" id="PS51257">
    <property type="entry name" value="PROKAR_LIPOPROTEIN"/>
    <property type="match status" value="1"/>
</dbReference>
<protein>
    <recommendedName>
        <fullName evidence="2">YNCE-like beta-propeller domain-containing protein</fullName>
    </recommendedName>
</protein>
<accession>A0A9W6RJE2</accession>
<dbReference type="PANTHER" id="PTHR47197:SF3">
    <property type="entry name" value="DIHYDRO-HEME D1 DEHYDROGENASE"/>
    <property type="match status" value="1"/>
</dbReference>
<name>A0A9W6RJE2_9ACTN</name>
<keyword evidence="1" id="KW-0732">Signal</keyword>
<dbReference type="InterPro" id="IPR011048">
    <property type="entry name" value="Haem_d1_sf"/>
</dbReference>
<sequence>MGRSRRTPGGTVAVPLAIVVFAGLLSGCRSPVPFRGRPGPDAPVAGLGAPVPYVRPAHSPPVVDQRGDLPDAPPDVYAATQAGMLSPAVRGLPRRVYVPDARGRAVEVIDPATYRVLRRIPVGRAPQQVVPSWDLKTLWVTSPSGLVPINPRTGTAGRTVPAAAPSDLYFSVDGREALLLDSRRGRIDVRDPHTMRHRRTLRVPCAGLTSADFSATGDTLVAGCARSGRLVRVDLRRHRAAGTLTLAHDADPQDVRLSPDGRTFYVADAARGGVWLVDAARFRKSGFIRTGRGAHGLYPSRDASVLYVTNRGARTVSLISFARHRVTGRWRVPVPPDMGGVSPTGRVLWLSAEADDAVYALSTRTGRPLRRIAVGPGPHGLCVHPQPGRFSLGHTGNYR</sequence>
<gene>
    <name evidence="3" type="ORF">Airi01_050850</name>
</gene>
<evidence type="ECO:0000259" key="2">
    <source>
        <dbReference type="Pfam" id="PF21783"/>
    </source>
</evidence>
<dbReference type="InterPro" id="IPR051200">
    <property type="entry name" value="Host-pathogen_enzymatic-act"/>
</dbReference>